<dbReference type="InterPro" id="IPR043529">
    <property type="entry name" value="ALPK1"/>
</dbReference>
<dbReference type="CDD" id="cd16969">
    <property type="entry name" value="Alpha_kinase_ALPK1"/>
    <property type="match status" value="1"/>
</dbReference>
<reference evidence="6" key="2">
    <citation type="submission" date="2025-08" db="UniProtKB">
        <authorList>
            <consortium name="Ensembl"/>
        </authorList>
    </citation>
    <scope>IDENTIFICATION</scope>
</reference>
<evidence type="ECO:0000313" key="6">
    <source>
        <dbReference type="Ensembl" id="ENSSAUP00010008103.1"/>
    </source>
</evidence>
<dbReference type="Ensembl" id="ENSSAUT00010008656.1">
    <property type="protein sequence ID" value="ENSSAUP00010008103.1"/>
    <property type="gene ID" value="ENSSAUG00010003906.1"/>
</dbReference>
<dbReference type="GeneTree" id="ENSGT00940000159753"/>
<keyword evidence="2" id="KW-0808">Transferase</keyword>
<feature type="domain" description="Alpha-type protein kinase" evidence="5">
    <location>
        <begin position="745"/>
        <end position="964"/>
    </location>
</feature>
<dbReference type="Pfam" id="PF02816">
    <property type="entry name" value="Alpha_kinase"/>
    <property type="match status" value="1"/>
</dbReference>
<dbReference type="SUPFAM" id="SSF56112">
    <property type="entry name" value="Protein kinase-like (PK-like)"/>
    <property type="match status" value="1"/>
</dbReference>
<feature type="region of interest" description="Disordered" evidence="4">
    <location>
        <begin position="619"/>
        <end position="675"/>
    </location>
</feature>
<evidence type="ECO:0000256" key="2">
    <source>
        <dbReference type="ARBA" id="ARBA00022679"/>
    </source>
</evidence>
<reference evidence="6" key="3">
    <citation type="submission" date="2025-09" db="UniProtKB">
        <authorList>
            <consortium name="Ensembl"/>
        </authorList>
    </citation>
    <scope>IDENTIFICATION</scope>
</reference>
<gene>
    <name evidence="6" type="primary">alpk1</name>
</gene>
<dbReference type="GO" id="GO:0002753">
    <property type="term" value="P:cytoplasmic pattern recognition receptor signaling pathway"/>
    <property type="evidence" value="ECO:0007669"/>
    <property type="project" value="TreeGrafter"/>
</dbReference>
<dbReference type="InterPro" id="IPR004166">
    <property type="entry name" value="a-kinase_dom"/>
</dbReference>
<sequence length="973" mass="107614">MDSQEVGDLLEECFNTNLPFYSDSLCAELASLLQEAMEMKWPFVPEKWQYKQSVGASDKTNLSDLISSHLSQLLAVLKASIVAQEARSALAVVFLVDRFLYWKDESSRLLKITKLLHRRHPDNPVAPQLVIRQARVYLNSGKLQKAEYILSSLINSSGATGCWLYHSESDRALVQAVSVQVRGMVLQKLGLWLQAAELIWASLVGYYALPQPDKKGIGTSLGILANILVSMNDEDFQAFRSNPDIDLSLLGDRSHRLLSAAQAAKMAVVYSQYTSLYVLTNVATQGTCLLSYSFSAGCPASQRQYFLLQAREAFTIGLLTKAEGESVTSKQELHTFLKAAYSLAVAHKWLGAPQEVVAQATRACQKALANFYVYDADTHDKDSLCAEIMRLVTQVKLLLQVEPFLNSDKGSFIPDSYRNIKDQPVNFTLEGFAKLMQRFQKYHASLCEATDTNCKTKDEIDGARLCITALGTTIGTKWNLQGDSVGVSSHTVPTSAIPATSSSSASIDLQKFEVIQAGIETVGTEEDWKTDVVGVPLKPSAAEGAAQSLSQLALKMSSSSLSDSFGSQSSWEKISADLTSPTNRKPHRNSLFKAGTGIQSSMSTESDESFFLMETLDTESSESAHDPTHKIQTPGSEFRAWSKPRPLESLHVDPTTDKDLDSVSVKPASKNSSAGRHTSISYFVPEQCASTETSTESSFEMLEENESGHQLGGVTSTEKVNIPQEKNPLCYSCLMSSPSGALHLKFSKVTGLWTARETCVYIGEPMGMQGKQRKAIWVQFLHQEERLSSYVGKDYLKPKEIQFHLKDVERQMTAQYYVTEFNKRLYDEEVMAQIFFIPSEALLILNGNEIVGCVTVEPYMLGDFVKLTNNTGKKDKSFQATDYGLAFGHFTYLLSGREEVVVDLQGWVTANGKGLTYLTDPQIHSTKTPKGPSNFAARGLRLFFEEQHGPECNRICQRLKLEPVGRQTHALPT</sequence>
<evidence type="ECO:0000256" key="3">
    <source>
        <dbReference type="ARBA" id="ARBA00022777"/>
    </source>
</evidence>
<feature type="compositionally biased region" description="Basic and acidic residues" evidence="4">
    <location>
        <begin position="645"/>
        <end position="661"/>
    </location>
</feature>
<dbReference type="PANTHER" id="PTHR46747">
    <property type="entry name" value="ALPHA-PROTEIN KINASE 1"/>
    <property type="match status" value="1"/>
</dbReference>
<proteinExistence type="predicted"/>
<dbReference type="PROSITE" id="PS51158">
    <property type="entry name" value="ALPHA_KINASE"/>
    <property type="match status" value="1"/>
</dbReference>
<dbReference type="GO" id="GO:0048029">
    <property type="term" value="F:monosaccharide binding"/>
    <property type="evidence" value="ECO:0007669"/>
    <property type="project" value="TreeGrafter"/>
</dbReference>
<organism evidence="6 7">
    <name type="scientific">Sparus aurata</name>
    <name type="common">Gilthead sea bream</name>
    <dbReference type="NCBI Taxonomy" id="8175"/>
    <lineage>
        <taxon>Eukaryota</taxon>
        <taxon>Metazoa</taxon>
        <taxon>Chordata</taxon>
        <taxon>Craniata</taxon>
        <taxon>Vertebrata</taxon>
        <taxon>Euteleostomi</taxon>
        <taxon>Actinopterygii</taxon>
        <taxon>Neopterygii</taxon>
        <taxon>Teleostei</taxon>
        <taxon>Neoteleostei</taxon>
        <taxon>Acanthomorphata</taxon>
        <taxon>Eupercaria</taxon>
        <taxon>Spariformes</taxon>
        <taxon>Sparidae</taxon>
        <taxon>Sparus</taxon>
    </lineage>
</organism>
<dbReference type="Proteomes" id="UP000472265">
    <property type="component" value="Chromosome 10"/>
</dbReference>
<dbReference type="SMART" id="SM00811">
    <property type="entry name" value="Alpha_kinase"/>
    <property type="match status" value="1"/>
</dbReference>
<keyword evidence="1" id="KW-0723">Serine/threonine-protein kinase</keyword>
<reference evidence="6" key="1">
    <citation type="submission" date="2021-04" db="EMBL/GenBank/DDBJ databases">
        <authorList>
            <consortium name="Wellcome Sanger Institute Data Sharing"/>
        </authorList>
    </citation>
    <scope>NUCLEOTIDE SEQUENCE [LARGE SCALE GENOMIC DNA]</scope>
</reference>
<evidence type="ECO:0000313" key="7">
    <source>
        <dbReference type="Proteomes" id="UP000472265"/>
    </source>
</evidence>
<evidence type="ECO:0000256" key="4">
    <source>
        <dbReference type="SAM" id="MobiDB-lite"/>
    </source>
</evidence>
<dbReference type="GO" id="GO:0004674">
    <property type="term" value="F:protein serine/threonine kinase activity"/>
    <property type="evidence" value="ECO:0007669"/>
    <property type="project" value="UniProtKB-KW"/>
</dbReference>
<name>A0A671U1W5_SPAAU</name>
<dbReference type="InterPro" id="IPR011009">
    <property type="entry name" value="Kinase-like_dom_sf"/>
</dbReference>
<keyword evidence="3" id="KW-0418">Kinase</keyword>
<dbReference type="AlphaFoldDB" id="A0A671U1W5"/>
<dbReference type="GO" id="GO:0045087">
    <property type="term" value="P:innate immune response"/>
    <property type="evidence" value="ECO:0007669"/>
    <property type="project" value="TreeGrafter"/>
</dbReference>
<accession>A0A671U1W5</accession>
<dbReference type="GO" id="GO:0005524">
    <property type="term" value="F:ATP binding"/>
    <property type="evidence" value="ECO:0007669"/>
    <property type="project" value="InterPro"/>
</dbReference>
<dbReference type="GO" id="GO:0005929">
    <property type="term" value="C:cilium"/>
    <property type="evidence" value="ECO:0007669"/>
    <property type="project" value="TreeGrafter"/>
</dbReference>
<evidence type="ECO:0000259" key="5">
    <source>
        <dbReference type="PROSITE" id="PS51158"/>
    </source>
</evidence>
<dbReference type="Gene3D" id="3.20.200.10">
    <property type="entry name" value="MHCK/EF2 kinase"/>
    <property type="match status" value="1"/>
</dbReference>
<dbReference type="PANTHER" id="PTHR46747:SF1">
    <property type="entry name" value="ALPHA-PROTEIN KINASE 1"/>
    <property type="match status" value="1"/>
</dbReference>
<protein>
    <recommendedName>
        <fullName evidence="5">Alpha-type protein kinase domain-containing protein</fullName>
    </recommendedName>
</protein>
<evidence type="ECO:0000256" key="1">
    <source>
        <dbReference type="ARBA" id="ARBA00022527"/>
    </source>
</evidence>
<keyword evidence="7" id="KW-1185">Reference proteome</keyword>